<feature type="transmembrane region" description="Helical" evidence="6">
    <location>
        <begin position="250"/>
        <end position="268"/>
    </location>
</feature>
<reference evidence="8 9" key="1">
    <citation type="journal article" date="2015" name="Plant Cell">
        <title>Oil accumulation by the oleaginous diatom Fistulifera solaris as revealed by the genome and transcriptome.</title>
        <authorList>
            <person name="Tanaka T."/>
            <person name="Maeda Y."/>
            <person name="Veluchamy A."/>
            <person name="Tanaka M."/>
            <person name="Abida H."/>
            <person name="Marechal E."/>
            <person name="Bowler C."/>
            <person name="Muto M."/>
            <person name="Sunaga Y."/>
            <person name="Tanaka M."/>
            <person name="Yoshino T."/>
            <person name="Taniguchi T."/>
            <person name="Fukuda Y."/>
            <person name="Nemoto M."/>
            <person name="Matsumoto M."/>
            <person name="Wong P.S."/>
            <person name="Aburatani S."/>
            <person name="Fujibuchi W."/>
        </authorList>
    </citation>
    <scope>NUCLEOTIDE SEQUENCE [LARGE SCALE GENOMIC DNA]</scope>
    <source>
        <strain evidence="8 9">JPCC DA0580</strain>
    </source>
</reference>
<proteinExistence type="inferred from homology"/>
<evidence type="ECO:0000256" key="6">
    <source>
        <dbReference type="RuleBase" id="RU368066"/>
    </source>
</evidence>
<feature type="transmembrane region" description="Helical" evidence="6">
    <location>
        <begin position="346"/>
        <end position="375"/>
    </location>
</feature>
<dbReference type="EMBL" id="BDSP01000114">
    <property type="protein sequence ID" value="GAX17361.1"/>
    <property type="molecule type" value="Genomic_DNA"/>
</dbReference>
<dbReference type="Proteomes" id="UP000198406">
    <property type="component" value="Unassembled WGS sequence"/>
</dbReference>
<dbReference type="PANTHER" id="PTHR12385">
    <property type="entry name" value="CHOLINE TRANSPORTER-LIKE (SLC FAMILY 44)"/>
    <property type="match status" value="1"/>
</dbReference>
<evidence type="ECO:0000256" key="2">
    <source>
        <dbReference type="ARBA" id="ARBA00007168"/>
    </source>
</evidence>
<gene>
    <name evidence="8" type="ORF">FisN_10Lh234</name>
</gene>
<keyword evidence="4 6" id="KW-1133">Transmembrane helix</keyword>
<dbReference type="InterPro" id="IPR007603">
    <property type="entry name" value="Choline_transptr-like"/>
</dbReference>
<dbReference type="GO" id="GO:0022857">
    <property type="term" value="F:transmembrane transporter activity"/>
    <property type="evidence" value="ECO:0007669"/>
    <property type="project" value="UniProtKB-UniRule"/>
</dbReference>
<evidence type="ECO:0000313" key="9">
    <source>
        <dbReference type="Proteomes" id="UP000198406"/>
    </source>
</evidence>
<evidence type="ECO:0000313" key="8">
    <source>
        <dbReference type="EMBL" id="GAX17361.1"/>
    </source>
</evidence>
<evidence type="ECO:0000256" key="1">
    <source>
        <dbReference type="ARBA" id="ARBA00004141"/>
    </source>
</evidence>
<sequence length="681" mass="76343">MRSMAGDNWKVNQDSEVPHMVESSFEDDYDIAWCDRRYAGDADSYDDPYTYSDDSASLSDAYFFPQADDDLARPARFREEDALHQHPVGSYGTLDNASKITLPLWLGGSTIQEDSEMISLPQQYDDMNSRITPENGGKRKKNRRQPRRLHAKQRERIAREKAVAQIRGRPQKGNEWRDKVFAFLFLLQLVIICLIALRFGVQMYQSDPTWLPSIFRTKATSAFASPGRQLHSGRNHAFEFTLDFKNFLDLVSASGIYAFIIVFISFGFMMVLGKALIQFILVLSILMALGWHIIGLTADPYGIISIVGFSALLATLGYAFSSWHRIPFIATNLQTAMHAMRSTADITILGIGGLAVAFTWIIIWSMAFIGLVNTFNSADCTSDFKCEAHVKNGRLALYFALAFSLYWTNSVIKNVVRVTVASTVGTWWFRPDHVDPFCTTAVSKPLQRSVTMLFGSVCLSSLVVQPVWLLTGLWTVFGCLYDKQDGDHPPRTFTDERRHDLEATLDLESAQSESAADSIGATLELAGYRKRCRSFVRSCNRWSYSYIGLYGYSFEEAGVRALQLFETRGWLALVNDSFISNVLFLACIITAGSTGTFAVVIEEVDGFFLTSFHKPVITSFIVGSVVGYVLGDILLFGLVAGAVDTILVCFAAAPLDFDKNHRSLSREMREAWSQNVWEVVH</sequence>
<comment type="function">
    <text evidence="6">Choline transporter.</text>
</comment>
<organism evidence="8 9">
    <name type="scientific">Fistulifera solaris</name>
    <name type="common">Oleaginous diatom</name>
    <dbReference type="NCBI Taxonomy" id="1519565"/>
    <lineage>
        <taxon>Eukaryota</taxon>
        <taxon>Sar</taxon>
        <taxon>Stramenopiles</taxon>
        <taxon>Ochrophyta</taxon>
        <taxon>Bacillariophyta</taxon>
        <taxon>Bacillariophyceae</taxon>
        <taxon>Bacillariophycidae</taxon>
        <taxon>Naviculales</taxon>
        <taxon>Naviculaceae</taxon>
        <taxon>Fistulifera</taxon>
    </lineage>
</organism>
<comment type="subcellular location">
    <subcellularLocation>
        <location evidence="6">Cell membrane</location>
        <topology evidence="6">Multi-pass membrane protein</topology>
    </subcellularLocation>
    <subcellularLocation>
        <location evidence="1">Membrane</location>
        <topology evidence="1">Multi-pass membrane protein</topology>
    </subcellularLocation>
</comment>
<feature type="transmembrane region" description="Helical" evidence="6">
    <location>
        <begin position="180"/>
        <end position="201"/>
    </location>
</feature>
<keyword evidence="5 6" id="KW-0472">Membrane</keyword>
<feature type="compositionally biased region" description="Basic residues" evidence="7">
    <location>
        <begin position="138"/>
        <end position="151"/>
    </location>
</feature>
<dbReference type="PANTHER" id="PTHR12385:SF4">
    <property type="entry name" value="PROTEIN PNS1"/>
    <property type="match status" value="1"/>
</dbReference>
<dbReference type="Pfam" id="PF04515">
    <property type="entry name" value="Choline_transpo"/>
    <property type="match status" value="1"/>
</dbReference>
<feature type="transmembrane region" description="Helical" evidence="6">
    <location>
        <begin position="578"/>
        <end position="600"/>
    </location>
</feature>
<name>A0A1Z5JUD5_FISSO</name>
<feature type="transmembrane region" description="Helical" evidence="6">
    <location>
        <begin position="612"/>
        <end position="630"/>
    </location>
</feature>
<protein>
    <recommendedName>
        <fullName evidence="6">Choline transporter-like protein</fullName>
    </recommendedName>
</protein>
<accession>A0A1Z5JUD5</accession>
<evidence type="ECO:0000256" key="4">
    <source>
        <dbReference type="ARBA" id="ARBA00022989"/>
    </source>
</evidence>
<evidence type="ECO:0000256" key="5">
    <source>
        <dbReference type="ARBA" id="ARBA00023136"/>
    </source>
</evidence>
<evidence type="ECO:0000256" key="7">
    <source>
        <dbReference type="SAM" id="MobiDB-lite"/>
    </source>
</evidence>
<dbReference type="GO" id="GO:0005886">
    <property type="term" value="C:plasma membrane"/>
    <property type="evidence" value="ECO:0007669"/>
    <property type="project" value="UniProtKB-SubCell"/>
</dbReference>
<dbReference type="InParanoid" id="A0A1Z5JUD5"/>
<keyword evidence="3 6" id="KW-0812">Transmembrane</keyword>
<evidence type="ECO:0000256" key="3">
    <source>
        <dbReference type="ARBA" id="ARBA00022692"/>
    </source>
</evidence>
<feature type="transmembrane region" description="Helical" evidence="6">
    <location>
        <begin position="275"/>
        <end position="294"/>
    </location>
</feature>
<comment type="caution">
    <text evidence="8">The sequence shown here is derived from an EMBL/GenBank/DDBJ whole genome shotgun (WGS) entry which is preliminary data.</text>
</comment>
<keyword evidence="9" id="KW-1185">Reference proteome</keyword>
<feature type="transmembrane region" description="Helical" evidence="6">
    <location>
        <begin position="395"/>
        <end position="412"/>
    </location>
</feature>
<feature type="transmembrane region" description="Helical" evidence="6">
    <location>
        <begin position="300"/>
        <end position="320"/>
    </location>
</feature>
<comment type="similarity">
    <text evidence="2 6">Belongs to the CTL (choline transporter-like) family.</text>
</comment>
<dbReference type="OrthoDB" id="45106at2759"/>
<dbReference type="AlphaFoldDB" id="A0A1Z5JUD5"/>
<feature type="region of interest" description="Disordered" evidence="7">
    <location>
        <begin position="126"/>
        <end position="152"/>
    </location>
</feature>